<sequence>MALSDIANTRICWRKAEIQDLLKGFSVRLIKSTINQIVSTEMNISIDEAKKIKTVKPSIVKIILKDFE</sequence>
<gene>
    <name evidence="1" type="ORF">E0F89_13960</name>
</gene>
<proteinExistence type="predicted"/>
<dbReference type="OrthoDB" id="1367348at2"/>
<dbReference type="EMBL" id="SMFM01000008">
    <property type="protein sequence ID" value="TDD74608.1"/>
    <property type="molecule type" value="Genomic_DNA"/>
</dbReference>
<evidence type="ECO:0000313" key="2">
    <source>
        <dbReference type="Proteomes" id="UP000295278"/>
    </source>
</evidence>
<reference evidence="1 2" key="1">
    <citation type="submission" date="2019-03" db="EMBL/GenBank/DDBJ databases">
        <title>Flavobacterium AT-3-2 sp. nov., isolated from arctic soil.</title>
        <authorList>
            <person name="Chaudhary D.K."/>
        </authorList>
    </citation>
    <scope>NUCLEOTIDE SEQUENCE [LARGE SCALE GENOMIC DNA]</scope>
    <source>
        <strain evidence="1 2">AT-3-2</strain>
    </source>
</reference>
<dbReference type="RefSeq" id="WP_131910394.1">
    <property type="nucleotide sequence ID" value="NZ_SMFM01000008.1"/>
</dbReference>
<organism evidence="1 2">
    <name type="scientific">Flavobacterium caseinilyticum</name>
    <dbReference type="NCBI Taxonomy" id="2541732"/>
    <lineage>
        <taxon>Bacteria</taxon>
        <taxon>Pseudomonadati</taxon>
        <taxon>Bacteroidota</taxon>
        <taxon>Flavobacteriia</taxon>
        <taxon>Flavobacteriales</taxon>
        <taxon>Flavobacteriaceae</taxon>
        <taxon>Flavobacterium</taxon>
    </lineage>
</organism>
<dbReference type="AlphaFoldDB" id="A0A4R5ANQ4"/>
<comment type="caution">
    <text evidence="1">The sequence shown here is derived from an EMBL/GenBank/DDBJ whole genome shotgun (WGS) entry which is preliminary data.</text>
</comment>
<keyword evidence="2" id="KW-1185">Reference proteome</keyword>
<protein>
    <submittedName>
        <fullName evidence="1">Uncharacterized protein</fullName>
    </submittedName>
</protein>
<accession>A0A4R5ANQ4</accession>
<evidence type="ECO:0000313" key="1">
    <source>
        <dbReference type="EMBL" id="TDD74608.1"/>
    </source>
</evidence>
<name>A0A4R5ANQ4_9FLAO</name>
<dbReference type="Proteomes" id="UP000295278">
    <property type="component" value="Unassembled WGS sequence"/>
</dbReference>